<dbReference type="Proteomes" id="UP000193067">
    <property type="component" value="Unassembled WGS sequence"/>
</dbReference>
<organism evidence="1 2">
    <name type="scientific">Trametes coccinea (strain BRFM310)</name>
    <name type="common">Pycnoporus coccineus</name>
    <dbReference type="NCBI Taxonomy" id="1353009"/>
    <lineage>
        <taxon>Eukaryota</taxon>
        <taxon>Fungi</taxon>
        <taxon>Dikarya</taxon>
        <taxon>Basidiomycota</taxon>
        <taxon>Agaricomycotina</taxon>
        <taxon>Agaricomycetes</taxon>
        <taxon>Polyporales</taxon>
        <taxon>Polyporaceae</taxon>
        <taxon>Trametes</taxon>
    </lineage>
</organism>
<keyword evidence="2" id="KW-1185">Reference proteome</keyword>
<dbReference type="OrthoDB" id="10567818at2759"/>
<accession>A0A1Y2J1S3</accession>
<evidence type="ECO:0000313" key="1">
    <source>
        <dbReference type="EMBL" id="OSD06162.1"/>
    </source>
</evidence>
<dbReference type="AlphaFoldDB" id="A0A1Y2J1S3"/>
<sequence length="184" mass="20287">MLSSLSRHGFLSLRPLRLAMSKPSSTNSLPDLTCPGAEGPLFAAFQSRSRCAIGHYCMQLDTPMFQACRGSWAARPGDSSRLAISSRHHRKRRCDTPRSLHHPTTRLLCPLGACERGLTVIPMIAPKQNFRWHDTFAGPTTFRHPVFAPEPAAARTIHFALDDAQLKSALPSPHRSRLRLAGSA</sequence>
<reference evidence="1 2" key="1">
    <citation type="journal article" date="2015" name="Biotechnol. Biofuels">
        <title>Enhanced degradation of softwood versus hardwood by the white-rot fungus Pycnoporus coccineus.</title>
        <authorList>
            <person name="Couturier M."/>
            <person name="Navarro D."/>
            <person name="Chevret D."/>
            <person name="Henrissat B."/>
            <person name="Piumi F."/>
            <person name="Ruiz-Duenas F.J."/>
            <person name="Martinez A.T."/>
            <person name="Grigoriev I.V."/>
            <person name="Riley R."/>
            <person name="Lipzen A."/>
            <person name="Berrin J.G."/>
            <person name="Master E.R."/>
            <person name="Rosso M.N."/>
        </authorList>
    </citation>
    <scope>NUCLEOTIDE SEQUENCE [LARGE SCALE GENOMIC DNA]</scope>
    <source>
        <strain evidence="1 2">BRFM310</strain>
    </source>
</reference>
<protein>
    <submittedName>
        <fullName evidence="1">Uncharacterized protein</fullName>
    </submittedName>
</protein>
<dbReference type="EMBL" id="KZ084091">
    <property type="protein sequence ID" value="OSD06162.1"/>
    <property type="molecule type" value="Genomic_DNA"/>
</dbReference>
<gene>
    <name evidence="1" type="ORF">PYCCODRAFT_1084146</name>
</gene>
<evidence type="ECO:0000313" key="2">
    <source>
        <dbReference type="Proteomes" id="UP000193067"/>
    </source>
</evidence>
<name>A0A1Y2J1S3_TRAC3</name>
<proteinExistence type="predicted"/>